<dbReference type="OrthoDB" id="10261556at2759"/>
<dbReference type="GO" id="GO:0005524">
    <property type="term" value="F:ATP binding"/>
    <property type="evidence" value="ECO:0007669"/>
    <property type="project" value="UniProtKB-KW"/>
</dbReference>
<evidence type="ECO:0000313" key="12">
    <source>
        <dbReference type="Proteomes" id="UP000054166"/>
    </source>
</evidence>
<dbReference type="Pfam" id="PF00270">
    <property type="entry name" value="DEAD"/>
    <property type="match status" value="1"/>
</dbReference>
<evidence type="ECO:0000256" key="6">
    <source>
        <dbReference type="ARBA" id="ARBA00034617"/>
    </source>
</evidence>
<evidence type="ECO:0000256" key="1">
    <source>
        <dbReference type="ARBA" id="ARBA00005446"/>
    </source>
</evidence>
<reference evidence="12" key="2">
    <citation type="submission" date="2015-01" db="EMBL/GenBank/DDBJ databases">
        <title>Evolutionary Origins and Diversification of the Mycorrhizal Mutualists.</title>
        <authorList>
            <consortium name="DOE Joint Genome Institute"/>
            <consortium name="Mycorrhizal Genomics Consortium"/>
            <person name="Kohler A."/>
            <person name="Kuo A."/>
            <person name="Nagy L.G."/>
            <person name="Floudas D."/>
            <person name="Copeland A."/>
            <person name="Barry K.W."/>
            <person name="Cichocki N."/>
            <person name="Veneault-Fourrey C."/>
            <person name="LaButti K."/>
            <person name="Lindquist E.A."/>
            <person name="Lipzen A."/>
            <person name="Lundell T."/>
            <person name="Morin E."/>
            <person name="Murat C."/>
            <person name="Riley R."/>
            <person name="Ohm R."/>
            <person name="Sun H."/>
            <person name="Tunlid A."/>
            <person name="Henrissat B."/>
            <person name="Grigoriev I.V."/>
            <person name="Hibbett D.S."/>
            <person name="Martin F."/>
        </authorList>
    </citation>
    <scope>NUCLEOTIDE SEQUENCE [LARGE SCALE GENOMIC DNA]</scope>
    <source>
        <strain evidence="12">F 1598</strain>
    </source>
</reference>
<name>A0A0C3BLZ1_PILCF</name>
<evidence type="ECO:0000313" key="11">
    <source>
        <dbReference type="EMBL" id="KIM78337.1"/>
    </source>
</evidence>
<protein>
    <recommendedName>
        <fullName evidence="7">DNA 3'-5' helicase</fullName>
        <ecNumber evidence="7">5.6.2.4</ecNumber>
    </recommendedName>
</protein>
<reference evidence="11 12" key="1">
    <citation type="submission" date="2014-04" db="EMBL/GenBank/DDBJ databases">
        <authorList>
            <consortium name="DOE Joint Genome Institute"/>
            <person name="Kuo A."/>
            <person name="Tarkka M."/>
            <person name="Buscot F."/>
            <person name="Kohler A."/>
            <person name="Nagy L.G."/>
            <person name="Floudas D."/>
            <person name="Copeland A."/>
            <person name="Barry K.W."/>
            <person name="Cichocki N."/>
            <person name="Veneault-Fourrey C."/>
            <person name="LaButti K."/>
            <person name="Lindquist E.A."/>
            <person name="Lipzen A."/>
            <person name="Lundell T."/>
            <person name="Morin E."/>
            <person name="Murat C."/>
            <person name="Sun H."/>
            <person name="Tunlid A."/>
            <person name="Henrissat B."/>
            <person name="Grigoriev I.V."/>
            <person name="Hibbett D.S."/>
            <person name="Martin F."/>
            <person name="Nordberg H.P."/>
            <person name="Cantor M.N."/>
            <person name="Hua S.X."/>
        </authorList>
    </citation>
    <scope>NUCLEOTIDE SEQUENCE [LARGE SCALE GENOMIC DNA]</scope>
    <source>
        <strain evidence="11 12">F 1598</strain>
    </source>
</reference>
<dbReference type="PROSITE" id="PS51192">
    <property type="entry name" value="HELICASE_ATP_BIND_1"/>
    <property type="match status" value="1"/>
</dbReference>
<dbReference type="PANTHER" id="PTHR13710:SF105">
    <property type="entry name" value="ATP-DEPENDENT DNA HELICASE Q1"/>
    <property type="match status" value="1"/>
</dbReference>
<evidence type="ECO:0000256" key="7">
    <source>
        <dbReference type="ARBA" id="ARBA00034808"/>
    </source>
</evidence>
<proteinExistence type="inferred from homology"/>
<feature type="domain" description="Helicase ATP-binding" evidence="9">
    <location>
        <begin position="56"/>
        <end position="205"/>
    </location>
</feature>
<dbReference type="AlphaFoldDB" id="A0A0C3BLZ1"/>
<dbReference type="GO" id="GO:0043138">
    <property type="term" value="F:3'-5' DNA helicase activity"/>
    <property type="evidence" value="ECO:0007669"/>
    <property type="project" value="UniProtKB-EC"/>
</dbReference>
<keyword evidence="12" id="KW-1185">Reference proteome</keyword>
<dbReference type="GO" id="GO:0003677">
    <property type="term" value="F:DNA binding"/>
    <property type="evidence" value="ECO:0007669"/>
    <property type="project" value="UniProtKB-KW"/>
</dbReference>
<dbReference type="EMBL" id="KN833017">
    <property type="protein sequence ID" value="KIM78337.1"/>
    <property type="molecule type" value="Genomic_DNA"/>
</dbReference>
<dbReference type="InterPro" id="IPR014001">
    <property type="entry name" value="Helicase_ATP-bd"/>
</dbReference>
<dbReference type="InterPro" id="IPR001650">
    <property type="entry name" value="Helicase_C-like"/>
</dbReference>
<gene>
    <name evidence="11" type="ORF">PILCRDRAFT_98431</name>
</gene>
<evidence type="ECO:0000256" key="5">
    <source>
        <dbReference type="ARBA" id="ARBA00023235"/>
    </source>
</evidence>
<dbReference type="Gene3D" id="3.40.50.300">
    <property type="entry name" value="P-loop containing nucleotide triphosphate hydrolases"/>
    <property type="match status" value="3"/>
</dbReference>
<dbReference type="STRING" id="765440.A0A0C3BLZ1"/>
<dbReference type="PANTHER" id="PTHR13710">
    <property type="entry name" value="DNA HELICASE RECQ FAMILY MEMBER"/>
    <property type="match status" value="1"/>
</dbReference>
<dbReference type="SMART" id="SM00490">
    <property type="entry name" value="HELICc"/>
    <property type="match status" value="1"/>
</dbReference>
<evidence type="ECO:0000259" key="10">
    <source>
        <dbReference type="PROSITE" id="PS51194"/>
    </source>
</evidence>
<accession>A0A0C3BLZ1</accession>
<feature type="region of interest" description="Disordered" evidence="8">
    <location>
        <begin position="389"/>
        <end position="408"/>
    </location>
</feature>
<dbReference type="Proteomes" id="UP000054166">
    <property type="component" value="Unassembled WGS sequence"/>
</dbReference>
<dbReference type="InParanoid" id="A0A0C3BLZ1"/>
<dbReference type="GO" id="GO:0009378">
    <property type="term" value="F:four-way junction helicase activity"/>
    <property type="evidence" value="ECO:0007669"/>
    <property type="project" value="TreeGrafter"/>
</dbReference>
<dbReference type="GO" id="GO:0000724">
    <property type="term" value="P:double-strand break repair via homologous recombination"/>
    <property type="evidence" value="ECO:0007669"/>
    <property type="project" value="TreeGrafter"/>
</dbReference>
<dbReference type="InterPro" id="IPR027417">
    <property type="entry name" value="P-loop_NTPase"/>
</dbReference>
<comment type="catalytic activity">
    <reaction evidence="6">
        <text>Couples ATP hydrolysis with the unwinding of duplex DNA by translocating in the 3'-5' direction.</text>
        <dbReference type="EC" id="5.6.2.4"/>
    </reaction>
</comment>
<evidence type="ECO:0000256" key="8">
    <source>
        <dbReference type="SAM" id="MobiDB-lite"/>
    </source>
</evidence>
<comment type="similarity">
    <text evidence="1">Belongs to the helicase family. RecQ subfamily.</text>
</comment>
<evidence type="ECO:0000256" key="4">
    <source>
        <dbReference type="ARBA" id="ARBA00023125"/>
    </source>
</evidence>
<keyword evidence="5" id="KW-0413">Isomerase</keyword>
<dbReference type="HOGENOM" id="CLU_001103_19_4_1"/>
<sequence length="626" mass="69267">MPLPRKPQKERRSSKEGPRQALPQRKALSDKDLEGLDEKIRERVKWLPRNFQSQAIKGQLKLRDVVCHSGTGSGKTAIVAGPHFHPSSEGKVTLLVSPLIALHDEQVDTFTKEFGLSSTAVNSSHGGCNAEILDNPEFHKRVLSVVIDEAHVVSHWGSEFRKKYGTLGKIRAFLPRNTPIVALSATLSARLRSDVLAKLQFGNDYINIDEGNDRANVSIVVRGIEHALNTYTDLDFVVAMLRDDPSEIPKTFIYADNIAVGQKIIEHLLSLLPLSLQLSGIIRPYNAAYGSAYRKAVMSEFAKGTIRILVCTDAAGMGCNIPDIDVVVQWKLPGSVSTFVQRAGRAARASGRTGLAVLLIEQFRCCGGRVDGKYTKEEIKNKNKKKCARSNGDAQTFGPEARGSKRGCGDGKHDAIFVKEQPRLDVLQADEGLLTFVQTGKCRRLVLTIIYGNKTAHPSVPCCDICNPTLFNKTRPGKPSVVRRQTAIKRGVIDEMTRLKLEDWHDLVQQRDFSDSMFGSSAILKDETIEFLSSLGRMTGREHLSSALVGQWKWEARYGGELFGLLSHEDIGVFVALPKRTRACPAGHLHVHGDYPGRAVFATASCEWFASDETPTKWRGELKHER</sequence>
<evidence type="ECO:0000259" key="9">
    <source>
        <dbReference type="PROSITE" id="PS51192"/>
    </source>
</evidence>
<dbReference type="GO" id="GO:0005737">
    <property type="term" value="C:cytoplasm"/>
    <property type="evidence" value="ECO:0007669"/>
    <property type="project" value="TreeGrafter"/>
</dbReference>
<dbReference type="Pfam" id="PF00271">
    <property type="entry name" value="Helicase_C"/>
    <property type="match status" value="1"/>
</dbReference>
<dbReference type="SMART" id="SM00487">
    <property type="entry name" value="DEXDc"/>
    <property type="match status" value="1"/>
</dbReference>
<feature type="domain" description="Helicase C-terminal" evidence="10">
    <location>
        <begin position="233"/>
        <end position="405"/>
    </location>
</feature>
<keyword evidence="3" id="KW-0067">ATP-binding</keyword>
<feature type="region of interest" description="Disordered" evidence="8">
    <location>
        <begin position="1"/>
        <end position="34"/>
    </location>
</feature>
<dbReference type="EC" id="5.6.2.4" evidence="7"/>
<keyword evidence="2" id="KW-0547">Nucleotide-binding</keyword>
<evidence type="ECO:0000256" key="2">
    <source>
        <dbReference type="ARBA" id="ARBA00022741"/>
    </source>
</evidence>
<organism evidence="11 12">
    <name type="scientific">Piloderma croceum (strain F 1598)</name>
    <dbReference type="NCBI Taxonomy" id="765440"/>
    <lineage>
        <taxon>Eukaryota</taxon>
        <taxon>Fungi</taxon>
        <taxon>Dikarya</taxon>
        <taxon>Basidiomycota</taxon>
        <taxon>Agaricomycotina</taxon>
        <taxon>Agaricomycetes</taxon>
        <taxon>Agaricomycetidae</taxon>
        <taxon>Atheliales</taxon>
        <taxon>Atheliaceae</taxon>
        <taxon>Piloderma</taxon>
    </lineage>
</organism>
<dbReference type="PROSITE" id="PS51194">
    <property type="entry name" value="HELICASE_CTER"/>
    <property type="match status" value="1"/>
</dbReference>
<dbReference type="SUPFAM" id="SSF52540">
    <property type="entry name" value="P-loop containing nucleoside triphosphate hydrolases"/>
    <property type="match status" value="1"/>
</dbReference>
<dbReference type="InterPro" id="IPR011545">
    <property type="entry name" value="DEAD/DEAH_box_helicase_dom"/>
</dbReference>
<dbReference type="GO" id="GO:0005694">
    <property type="term" value="C:chromosome"/>
    <property type="evidence" value="ECO:0007669"/>
    <property type="project" value="TreeGrafter"/>
</dbReference>
<evidence type="ECO:0000256" key="3">
    <source>
        <dbReference type="ARBA" id="ARBA00022840"/>
    </source>
</evidence>
<keyword evidence="4" id="KW-0238">DNA-binding</keyword>